<dbReference type="EMBL" id="CP034458">
    <property type="protein sequence ID" value="QBM88906.1"/>
    <property type="molecule type" value="Genomic_DNA"/>
</dbReference>
<keyword evidence="4 7" id="KW-0949">S-adenosyl-L-methionine</keyword>
<keyword evidence="2 7" id="KW-0489">Methyltransferase</keyword>
<dbReference type="GO" id="GO:0006391">
    <property type="term" value="P:transcription initiation at mitochondrial promoter"/>
    <property type="evidence" value="ECO:0007669"/>
    <property type="project" value="TreeGrafter"/>
</dbReference>
<dbReference type="AlphaFoldDB" id="A0A4P6XRE6"/>
<evidence type="ECO:0000256" key="3">
    <source>
        <dbReference type="ARBA" id="ARBA00022679"/>
    </source>
</evidence>
<dbReference type="Pfam" id="PF00398">
    <property type="entry name" value="RrnaAD"/>
    <property type="match status" value="1"/>
</dbReference>
<dbReference type="InterPro" id="IPR029063">
    <property type="entry name" value="SAM-dependent_MTases_sf"/>
</dbReference>
<comment type="similarity">
    <text evidence="7">Belongs to the class I-like SAM-binding methyltransferase superfamily. rRNA adenine N(6)-methyltransferase family.</text>
</comment>
<dbReference type="InterPro" id="IPR001737">
    <property type="entry name" value="KsgA/Erm"/>
</dbReference>
<dbReference type="Gene3D" id="3.40.50.150">
    <property type="entry name" value="Vaccinia Virus protein VP39"/>
    <property type="match status" value="1"/>
</dbReference>
<name>A0A4P6XRE6_9ASCO</name>
<protein>
    <recommendedName>
        <fullName evidence="7">rRNA adenine N(6)-methyltransferase</fullName>
        <ecNumber evidence="7">2.1.1.-</ecNumber>
    </recommendedName>
</protein>
<evidence type="ECO:0000256" key="5">
    <source>
        <dbReference type="ARBA" id="ARBA00022884"/>
    </source>
</evidence>
<accession>A0A4P6XRE6</accession>
<evidence type="ECO:0000256" key="4">
    <source>
        <dbReference type="ARBA" id="ARBA00022691"/>
    </source>
</evidence>
<evidence type="ECO:0000313" key="9">
    <source>
        <dbReference type="Proteomes" id="UP000292447"/>
    </source>
</evidence>
<dbReference type="GO" id="GO:0008168">
    <property type="term" value="F:methyltransferase activity"/>
    <property type="evidence" value="ECO:0007669"/>
    <property type="project" value="UniProtKB-KW"/>
</dbReference>
<proteinExistence type="inferred from homology"/>
<dbReference type="GO" id="GO:0034246">
    <property type="term" value="F:mitochondrial transcription factor activity"/>
    <property type="evidence" value="ECO:0007669"/>
    <property type="project" value="TreeGrafter"/>
</dbReference>
<dbReference type="GO" id="GO:0005759">
    <property type="term" value="C:mitochondrial matrix"/>
    <property type="evidence" value="ECO:0007669"/>
    <property type="project" value="TreeGrafter"/>
</dbReference>
<keyword evidence="9" id="KW-1185">Reference proteome</keyword>
<reference evidence="9" key="1">
    <citation type="submission" date="2019-03" db="EMBL/GenBank/DDBJ databases">
        <title>Snf2 controls pulcherriminic acid biosynthesis and connects pigmentation and antifungal activity of the yeast Metschnikowia pulcherrima.</title>
        <authorList>
            <person name="Gore-Lloyd D."/>
            <person name="Sumann I."/>
            <person name="Brachmann A.O."/>
            <person name="Schneeberger K."/>
            <person name="Ortiz-Merino R.A."/>
            <person name="Moreno-Beltran M."/>
            <person name="Schlaefli M."/>
            <person name="Kirner P."/>
            <person name="Santos Kron A."/>
            <person name="Wolfe K.H."/>
            <person name="Piel J."/>
            <person name="Ahrens C.H."/>
            <person name="Henk D."/>
            <person name="Freimoser F.M."/>
        </authorList>
    </citation>
    <scope>NUCLEOTIDE SEQUENCE [LARGE SCALE GENOMIC DNA]</scope>
    <source>
        <strain evidence="9">APC 1.2</strain>
    </source>
</reference>
<evidence type="ECO:0000256" key="1">
    <source>
        <dbReference type="ARBA" id="ARBA00004173"/>
    </source>
</evidence>
<keyword evidence="3 7" id="KW-0808">Transferase</keyword>
<dbReference type="GO" id="GO:0003723">
    <property type="term" value="F:RNA binding"/>
    <property type="evidence" value="ECO:0007669"/>
    <property type="project" value="UniProtKB-KW"/>
</dbReference>
<evidence type="ECO:0000256" key="2">
    <source>
        <dbReference type="ARBA" id="ARBA00022603"/>
    </source>
</evidence>
<comment type="subcellular location">
    <subcellularLocation>
        <location evidence="1">Mitochondrion</location>
    </subcellularLocation>
</comment>
<organism evidence="8 9">
    <name type="scientific">Metschnikowia aff. pulcherrima</name>
    <dbReference type="NCBI Taxonomy" id="2163413"/>
    <lineage>
        <taxon>Eukaryota</taxon>
        <taxon>Fungi</taxon>
        <taxon>Dikarya</taxon>
        <taxon>Ascomycota</taxon>
        <taxon>Saccharomycotina</taxon>
        <taxon>Pichiomycetes</taxon>
        <taxon>Metschnikowiaceae</taxon>
        <taxon>Metschnikowia</taxon>
    </lineage>
</organism>
<evidence type="ECO:0000313" key="8">
    <source>
        <dbReference type="EMBL" id="QBM88906.1"/>
    </source>
</evidence>
<dbReference type="PANTHER" id="PTHR11727:SF17">
    <property type="entry name" value="DIMETHYLADENOSINE TRANSFERASE 1, MITOCHONDRIAL"/>
    <property type="match status" value="1"/>
</dbReference>
<gene>
    <name evidence="8" type="primary">MPUL0C08870</name>
    <name evidence="8" type="ORF">METSCH_C08870</name>
</gene>
<dbReference type="Gene3D" id="1.10.8.100">
    <property type="entry name" value="Ribosomal RNA adenine dimethylase-like, domain 2"/>
    <property type="match status" value="1"/>
</dbReference>
<keyword evidence="5" id="KW-0694">RNA-binding</keyword>
<evidence type="ECO:0000256" key="7">
    <source>
        <dbReference type="RuleBase" id="RU362106"/>
    </source>
</evidence>
<dbReference type="PANTHER" id="PTHR11727">
    <property type="entry name" value="DIMETHYLADENOSINE TRANSFERASE"/>
    <property type="match status" value="1"/>
</dbReference>
<dbReference type="EC" id="2.1.1.-" evidence="7"/>
<evidence type="ECO:0000256" key="6">
    <source>
        <dbReference type="ARBA" id="ARBA00024915"/>
    </source>
</evidence>
<dbReference type="SUPFAM" id="SSF53335">
    <property type="entry name" value="S-adenosyl-L-methionine-dependent methyltransferases"/>
    <property type="match status" value="1"/>
</dbReference>
<dbReference type="InterPro" id="IPR023165">
    <property type="entry name" value="rRNA_Ade_diMease-like_C"/>
</dbReference>
<dbReference type="GO" id="GO:0034245">
    <property type="term" value="C:mitochondrial DNA-directed RNA polymerase complex"/>
    <property type="evidence" value="ECO:0007669"/>
    <property type="project" value="TreeGrafter"/>
</dbReference>
<sequence length="363" mass="41326">MKLRSLNPVLKANFNAVPRSNHQYGFKNLSRADVCQQVLDHVNLPQKYPHSKGNLDIVDIFAGYGLLSTMINYELKPRNHIIIDDTRDNKLVWENRISFLEAETGNRENFKYFNLNGYAWETYDTIIEKMKTISPSTQPRSQIHDELLIVGNLTSNKIGESLFAQWLQCCACGNWLQRYGRVRMLLLVREQTSLKFLAGPYFMKRNRSALKRDVYTDTKLVAITDAQVDSTALPGDSFDPNVLMKDQPLILSSNAVSPQGGDLSIVEVVPRSDTDKLDVHAMDYLAQVLMYRSLNTVPEGLAAIAPGAAEDLAPRLPPDLLQKFARQLTREDMIQIHDVYNNWAFKPSFEETISFFAEDTRSF</sequence>
<keyword evidence="7" id="KW-0698">rRNA processing</keyword>
<dbReference type="GO" id="GO:0006364">
    <property type="term" value="P:rRNA processing"/>
    <property type="evidence" value="ECO:0007669"/>
    <property type="project" value="UniProtKB-KW"/>
</dbReference>
<dbReference type="GO" id="GO:0032259">
    <property type="term" value="P:methylation"/>
    <property type="evidence" value="ECO:0007669"/>
    <property type="project" value="UniProtKB-KW"/>
</dbReference>
<dbReference type="Proteomes" id="UP000292447">
    <property type="component" value="Chromosome III"/>
</dbReference>
<comment type="function">
    <text evidence="6">Mitochondrial transcription factor that confers selective promoter recognition on the core subunit of the yeast mitochondrial RNA polymerase. Interacts with DNA in a non-specific manner.</text>
</comment>